<proteinExistence type="predicted"/>
<dbReference type="RefSeq" id="WP_283758411.1">
    <property type="nucleotide sequence ID" value="NZ_JAQOSQ010000009.1"/>
</dbReference>
<reference evidence="1 2" key="1">
    <citation type="submission" date="2023-01" db="EMBL/GenBank/DDBJ databases">
        <title>Novel diversity within Roseofilum (Cyanobacteria; Desertifilaceae) from marine benthic mats with descriptions of four novel species.</title>
        <authorList>
            <person name="Wang Y."/>
            <person name="Berthold D.E."/>
            <person name="Hu J."/>
            <person name="Lefler F.W."/>
            <person name="Laughinghouse H.D. IV."/>
        </authorList>
    </citation>
    <scope>NUCLEOTIDE SEQUENCE [LARGE SCALE GENOMIC DNA]</scope>
    <source>
        <strain evidence="1 2">BLCC-M143</strain>
    </source>
</reference>
<dbReference type="EMBL" id="JAQOSQ010000009">
    <property type="protein sequence ID" value="MDJ1183759.1"/>
    <property type="molecule type" value="Genomic_DNA"/>
</dbReference>
<organism evidence="1 2">
    <name type="scientific">Roseofilum casamattae BLCC-M143</name>
    <dbReference type="NCBI Taxonomy" id="3022442"/>
    <lineage>
        <taxon>Bacteria</taxon>
        <taxon>Bacillati</taxon>
        <taxon>Cyanobacteriota</taxon>
        <taxon>Cyanophyceae</taxon>
        <taxon>Desertifilales</taxon>
        <taxon>Desertifilaceae</taxon>
        <taxon>Roseofilum</taxon>
        <taxon>Roseofilum casamattae</taxon>
    </lineage>
</organism>
<dbReference type="Proteomes" id="UP001232992">
    <property type="component" value="Unassembled WGS sequence"/>
</dbReference>
<accession>A0ABT7BX38</accession>
<sequence>MNDPIATSSALSGFEFILPKGLVDASGNVHRQGLIRPATARDEIEAANHPLVADYPVYQVLVLLSRTILQLGDRTHMAPEMLEHLFLPDLDYLVEAYNAINPREAELVWSGESLATP</sequence>
<comment type="caution">
    <text evidence="1">The sequence shown here is derived from an EMBL/GenBank/DDBJ whole genome shotgun (WGS) entry which is preliminary data.</text>
</comment>
<name>A0ABT7BX38_9CYAN</name>
<protein>
    <submittedName>
        <fullName evidence="1">Phage tail assembly protein</fullName>
    </submittedName>
</protein>
<evidence type="ECO:0000313" key="1">
    <source>
        <dbReference type="EMBL" id="MDJ1183759.1"/>
    </source>
</evidence>
<keyword evidence="2" id="KW-1185">Reference proteome</keyword>
<gene>
    <name evidence="1" type="ORF">PMH09_11225</name>
</gene>
<evidence type="ECO:0000313" key="2">
    <source>
        <dbReference type="Proteomes" id="UP001232992"/>
    </source>
</evidence>